<dbReference type="SUPFAM" id="SSF55729">
    <property type="entry name" value="Acyl-CoA N-acyltransferases (Nat)"/>
    <property type="match status" value="1"/>
</dbReference>
<evidence type="ECO:0000313" key="3">
    <source>
        <dbReference type="Proteomes" id="UP000028863"/>
    </source>
</evidence>
<dbReference type="AlphaFoldDB" id="W9AAM7"/>
<organism evidence="2 3">
    <name type="scientific">Oceanobacillus picturae</name>
    <dbReference type="NCBI Taxonomy" id="171693"/>
    <lineage>
        <taxon>Bacteria</taxon>
        <taxon>Bacillati</taxon>
        <taxon>Bacillota</taxon>
        <taxon>Bacilli</taxon>
        <taxon>Bacillales</taxon>
        <taxon>Bacillaceae</taxon>
        <taxon>Oceanobacillus</taxon>
    </lineage>
</organism>
<dbReference type="STRING" id="171693.BN988_01013"/>
<reference evidence="2" key="2">
    <citation type="submission" date="2014-03" db="EMBL/GenBank/DDBJ databases">
        <authorList>
            <person name="Urmite Genomes"/>
        </authorList>
    </citation>
    <scope>NUCLEOTIDE SEQUENCE</scope>
    <source>
        <strain evidence="2">S1</strain>
    </source>
</reference>
<sequence length="172" mass="19422">MIETDRLLLRPYTEKDLDFYAGLWANSNIVRYIGKGKTKTFAEAKDSLGHWVSEYEYGFGLQAVKLKAEDKLIGHAGLVRQTIEGKEEIEIGYWLLPDYWGRGLAKEAAIGLREYGLEEKGLSKLISLINPNNPASIFVAKKAGLSYEKTVRLSEGDTLVYSIRMHRQFSSS</sequence>
<evidence type="ECO:0000259" key="1">
    <source>
        <dbReference type="PROSITE" id="PS51186"/>
    </source>
</evidence>
<protein>
    <submittedName>
        <fullName evidence="2">Anhydro-N-acetylmuramic acid kinase</fullName>
    </submittedName>
</protein>
<accession>W9AAM7</accession>
<evidence type="ECO:0000313" key="2">
    <source>
        <dbReference type="EMBL" id="CDO02543.1"/>
    </source>
</evidence>
<proteinExistence type="predicted"/>
<dbReference type="GO" id="GO:0016301">
    <property type="term" value="F:kinase activity"/>
    <property type="evidence" value="ECO:0007669"/>
    <property type="project" value="UniProtKB-KW"/>
</dbReference>
<dbReference type="PANTHER" id="PTHR43792">
    <property type="entry name" value="GNAT FAMILY, PUTATIVE (AFU_ORTHOLOGUE AFUA_3G00765)-RELATED-RELATED"/>
    <property type="match status" value="1"/>
</dbReference>
<keyword evidence="2" id="KW-0418">Kinase</keyword>
<comment type="caution">
    <text evidence="2">The sequence shown here is derived from an EMBL/GenBank/DDBJ whole genome shotgun (WGS) entry which is preliminary data.</text>
</comment>
<dbReference type="InterPro" id="IPR016181">
    <property type="entry name" value="Acyl_CoA_acyltransferase"/>
</dbReference>
<dbReference type="PROSITE" id="PS51186">
    <property type="entry name" value="GNAT"/>
    <property type="match status" value="1"/>
</dbReference>
<feature type="domain" description="N-acetyltransferase" evidence="1">
    <location>
        <begin position="7"/>
        <end position="166"/>
    </location>
</feature>
<name>W9AAM7_9BACI</name>
<dbReference type="Proteomes" id="UP000028863">
    <property type="component" value="Unassembled WGS sequence"/>
</dbReference>
<dbReference type="GO" id="GO:0016747">
    <property type="term" value="F:acyltransferase activity, transferring groups other than amino-acyl groups"/>
    <property type="evidence" value="ECO:0007669"/>
    <property type="project" value="InterPro"/>
</dbReference>
<reference evidence="2" key="1">
    <citation type="submission" date="2014-03" db="EMBL/GenBank/DDBJ databases">
        <title>Draft genome sequencing of Oceanobacillus picturae strain S1 isolated from human gut.</title>
        <authorList>
            <person name="Croce O."/>
            <person name="Lagier J.C."/>
            <person name="Raoult D."/>
        </authorList>
    </citation>
    <scope>NUCLEOTIDE SEQUENCE [LARGE SCALE GENOMIC DNA]</scope>
    <source>
        <strain evidence="2">S1</strain>
    </source>
</reference>
<dbReference type="PANTHER" id="PTHR43792:SF1">
    <property type="entry name" value="N-ACETYLTRANSFERASE DOMAIN-CONTAINING PROTEIN"/>
    <property type="match status" value="1"/>
</dbReference>
<keyword evidence="2" id="KW-0808">Transferase</keyword>
<keyword evidence="3" id="KW-1185">Reference proteome</keyword>
<dbReference type="RefSeq" id="WP_036573669.1">
    <property type="nucleotide sequence ID" value="NZ_CABLBW010000001.1"/>
</dbReference>
<dbReference type="eggNOG" id="COG1670">
    <property type="taxonomic scope" value="Bacteria"/>
</dbReference>
<dbReference type="EMBL" id="CCAX010000001">
    <property type="protein sequence ID" value="CDO02543.1"/>
    <property type="molecule type" value="Genomic_DNA"/>
</dbReference>
<dbReference type="InterPro" id="IPR051531">
    <property type="entry name" value="N-acetyltransferase"/>
</dbReference>
<dbReference type="InterPro" id="IPR000182">
    <property type="entry name" value="GNAT_dom"/>
</dbReference>
<dbReference type="Pfam" id="PF13302">
    <property type="entry name" value="Acetyltransf_3"/>
    <property type="match status" value="1"/>
</dbReference>
<dbReference type="Gene3D" id="3.40.630.30">
    <property type="match status" value="1"/>
</dbReference>
<gene>
    <name evidence="2" type="ORF">BN988_01013</name>
</gene>